<evidence type="ECO:0000259" key="6">
    <source>
        <dbReference type="PROSITE" id="PS51379"/>
    </source>
</evidence>
<dbReference type="InterPro" id="IPR009051">
    <property type="entry name" value="Helical_ferredxn"/>
</dbReference>
<gene>
    <name evidence="7" type="primary">preT_4</name>
    <name evidence="7" type="ORF">Psch_03792</name>
</gene>
<dbReference type="InterPro" id="IPR051460">
    <property type="entry name" value="HdrC_iron-sulfur_subunit"/>
</dbReference>
<comment type="caution">
    <text evidence="7">The sequence shown here is derived from an EMBL/GenBank/DDBJ whole genome shotgun (WGS) entry which is preliminary data.</text>
</comment>
<dbReference type="Gene3D" id="3.40.50.720">
    <property type="entry name" value="NAD(P)-binding Rossmann-like Domain"/>
    <property type="match status" value="1"/>
</dbReference>
<evidence type="ECO:0000256" key="5">
    <source>
        <dbReference type="ARBA" id="ARBA00023014"/>
    </source>
</evidence>
<dbReference type="GO" id="GO:0051539">
    <property type="term" value="F:4 iron, 4 sulfur cluster binding"/>
    <property type="evidence" value="ECO:0007669"/>
    <property type="project" value="UniProtKB-KW"/>
</dbReference>
<keyword evidence="8" id="KW-1185">Reference proteome</keyword>
<dbReference type="PROSITE" id="PS00198">
    <property type="entry name" value="4FE4S_FER_1"/>
    <property type="match status" value="1"/>
</dbReference>
<dbReference type="AlphaFoldDB" id="A0A4Y7R8I0"/>
<dbReference type="SUPFAM" id="SSF51905">
    <property type="entry name" value="FAD/NAD(P)-binding domain"/>
    <property type="match status" value="1"/>
</dbReference>
<dbReference type="RefSeq" id="WP_190259295.1">
    <property type="nucleotide sequence ID" value="NZ_QFGA01000003.1"/>
</dbReference>
<dbReference type="GO" id="GO:0046872">
    <property type="term" value="F:metal ion binding"/>
    <property type="evidence" value="ECO:0007669"/>
    <property type="project" value="UniProtKB-KW"/>
</dbReference>
<dbReference type="NCBIfam" id="NF045663">
    <property type="entry name" value="diclust_near_Sec"/>
    <property type="match status" value="1"/>
</dbReference>
<dbReference type="SUPFAM" id="SSF46548">
    <property type="entry name" value="alpha-helical ferredoxin"/>
    <property type="match status" value="2"/>
</dbReference>
<reference evidence="7 8" key="1">
    <citation type="journal article" date="2018" name="Environ. Microbiol.">
        <title>Novel energy conservation strategies and behaviour of Pelotomaculum schinkii driving syntrophic propionate catabolism.</title>
        <authorList>
            <person name="Hidalgo-Ahumada C.A.P."/>
            <person name="Nobu M.K."/>
            <person name="Narihiro T."/>
            <person name="Tamaki H."/>
            <person name="Liu W.T."/>
            <person name="Kamagata Y."/>
            <person name="Stams A.J.M."/>
            <person name="Imachi H."/>
            <person name="Sousa D.Z."/>
        </authorList>
    </citation>
    <scope>NUCLEOTIDE SEQUENCE [LARGE SCALE GENOMIC DNA]</scope>
    <source>
        <strain evidence="7 8">HH</strain>
    </source>
</reference>
<evidence type="ECO:0000313" key="7">
    <source>
        <dbReference type="EMBL" id="TEB05029.1"/>
    </source>
</evidence>
<dbReference type="PANTHER" id="PTHR43255:SF1">
    <property type="entry name" value="IRON-SULFUR-BINDING OXIDOREDUCTASE FADF-RELATED"/>
    <property type="match status" value="1"/>
</dbReference>
<evidence type="ECO:0000256" key="2">
    <source>
        <dbReference type="ARBA" id="ARBA00022723"/>
    </source>
</evidence>
<dbReference type="Pfam" id="PF13534">
    <property type="entry name" value="Fer4_17"/>
    <property type="match status" value="1"/>
</dbReference>
<keyword evidence="5" id="KW-0411">Iron-sulfur</keyword>
<keyword evidence="3 7" id="KW-0560">Oxidoreductase</keyword>
<dbReference type="InterPro" id="IPR036188">
    <property type="entry name" value="FAD/NAD-bd_sf"/>
</dbReference>
<dbReference type="EMBL" id="QFGA01000003">
    <property type="protein sequence ID" value="TEB05029.1"/>
    <property type="molecule type" value="Genomic_DNA"/>
</dbReference>
<dbReference type="GO" id="GO:0005886">
    <property type="term" value="C:plasma membrane"/>
    <property type="evidence" value="ECO:0007669"/>
    <property type="project" value="TreeGrafter"/>
</dbReference>
<dbReference type="GO" id="GO:0004159">
    <property type="term" value="F:dihydropyrimidine dehydrogenase (NAD+) activity"/>
    <property type="evidence" value="ECO:0007669"/>
    <property type="project" value="UniProtKB-EC"/>
</dbReference>
<evidence type="ECO:0000256" key="1">
    <source>
        <dbReference type="ARBA" id="ARBA00022485"/>
    </source>
</evidence>
<evidence type="ECO:0000313" key="8">
    <source>
        <dbReference type="Proteomes" id="UP000298324"/>
    </source>
</evidence>
<evidence type="ECO:0000256" key="4">
    <source>
        <dbReference type="ARBA" id="ARBA00023004"/>
    </source>
</evidence>
<dbReference type="InterPro" id="IPR004017">
    <property type="entry name" value="Cys_rich_dom"/>
</dbReference>
<dbReference type="Pfam" id="PF02754">
    <property type="entry name" value="CCG"/>
    <property type="match status" value="2"/>
</dbReference>
<dbReference type="InterPro" id="IPR017900">
    <property type="entry name" value="4Fe4S_Fe_S_CS"/>
</dbReference>
<feature type="domain" description="4Fe-4S ferredoxin-type" evidence="6">
    <location>
        <begin position="340"/>
        <end position="368"/>
    </location>
</feature>
<dbReference type="Pfam" id="PF14691">
    <property type="entry name" value="Fer4_20"/>
    <property type="match status" value="1"/>
</dbReference>
<accession>A0A4Y7R8I0</accession>
<keyword evidence="1" id="KW-0004">4Fe-4S</keyword>
<dbReference type="PROSITE" id="PS51379">
    <property type="entry name" value="4FE4S_FER_2"/>
    <property type="match status" value="1"/>
</dbReference>
<dbReference type="InterPro" id="IPR017896">
    <property type="entry name" value="4Fe4S_Fe-S-bd"/>
</dbReference>
<dbReference type="Proteomes" id="UP000298324">
    <property type="component" value="Unassembled WGS sequence"/>
</dbReference>
<keyword evidence="4" id="KW-0408">Iron</keyword>
<evidence type="ECO:0000256" key="3">
    <source>
        <dbReference type="ARBA" id="ARBA00023002"/>
    </source>
</evidence>
<dbReference type="EC" id="1.3.1.1" evidence="7"/>
<sequence length="754" mass="84115">MTKFDYENFAKDCLHGKLPPCSAACPLNLDVRAFAEQLQAGNFTAAYKILRNKVVFPAIVCRVCSQLCRSRCVRGGHDEAISLRMLELASVRFTDSDEPLRFNLPKKNKRIAVIGGGLAGLTCALRLGARCYDVTLYERSGRVGGRLWDMLDPGVFLPEIERQMQYVRCNIELNREINSLEDIEFDAAYIATGKGGEHFGLLDGIDEKSFGTVRPGVFIGGGVLGAAPVEDIAQASVVAHSIEKYVKIGRMDGMPESFMITETKLKKDLSNVSPEAAVKPHQGAAYDRDEAVAEAKRCLRCNCTECKEGCELFSYFSKPPQLMVAEAITTLSSKSGLTRQHSTRTMSSCNLCGLCGKVCPQGIDMGSFFFDFRHFKFEDKVYPPAFHDFFIRDMLFSNSAAAVFRLAPGHTAARYMFFPGCQLGASDPRYVTRSYEYLLEIFPDTAIMIGCCGAPADWGADRELNDSVIAGIKEKWDSFGRPAIIFSCPTCQLQLQKFLHEANGISLYEVMAEKGLPGGKTEPGRKSMCVFDPCASRNNVSMQRSVRRMAYMSGANIEELQFHGEKAQCCGWGGHIAKANRNLEERIVQNRINASENPYITYCTNCRDTFVREGKECVHILDIVFGLNGGGFAPPSLGTRRKNRLIARNMLLEHVFGETSEEIKEDGFSMKIVISPHMVKKLNSSLILEEEVAAAIEHCESTGCKLYDPEKNCYIGHFKMGIITYWVEYGKNEDKYILLNSYSHRMEILEENRL</sequence>
<organism evidence="7 8">
    <name type="scientific">Pelotomaculum schinkii</name>
    <dbReference type="NCBI Taxonomy" id="78350"/>
    <lineage>
        <taxon>Bacteria</taxon>
        <taxon>Bacillati</taxon>
        <taxon>Bacillota</taxon>
        <taxon>Clostridia</taxon>
        <taxon>Eubacteriales</taxon>
        <taxon>Desulfotomaculaceae</taxon>
        <taxon>Pelotomaculum</taxon>
    </lineage>
</organism>
<dbReference type="InterPro" id="IPR028261">
    <property type="entry name" value="DPD_II"/>
</dbReference>
<dbReference type="PANTHER" id="PTHR43255">
    <property type="entry name" value="IRON-SULFUR-BINDING OXIDOREDUCTASE FADF-RELATED-RELATED"/>
    <property type="match status" value="1"/>
</dbReference>
<dbReference type="Gene3D" id="1.10.1060.10">
    <property type="entry name" value="Alpha-helical ferredoxin"/>
    <property type="match status" value="2"/>
</dbReference>
<protein>
    <submittedName>
        <fullName evidence="7">NAD-dependent dihydropyrimidine dehydrogenase subunit PreT</fullName>
        <ecNumber evidence="7">1.3.1.1</ecNumber>
    </submittedName>
</protein>
<keyword evidence="2" id="KW-0479">Metal-binding</keyword>
<proteinExistence type="predicted"/>
<name>A0A4Y7R8I0_9FIRM</name>
<dbReference type="Pfam" id="PF13450">
    <property type="entry name" value="NAD_binding_8"/>
    <property type="match status" value="1"/>
</dbReference>